<accession>A0A4P6V6E5</accession>
<dbReference type="InterPro" id="IPR035959">
    <property type="entry name" value="RutC-like_sf"/>
</dbReference>
<reference evidence="2 3" key="1">
    <citation type="journal article" date="2017" name="Int. J. Syst. Evol. Microbiol.">
        <title>Roseitalea porphyridii gen. nov., sp. nov., isolated from a red alga, and reclassification of Hoeflea suaedae Chung et al. 2013 as Pseudohoeflea suaedae gen. nov., comb. nov.</title>
        <authorList>
            <person name="Hyeon J.W."/>
            <person name="Jeong S.E."/>
            <person name="Baek K."/>
            <person name="Jeon C.O."/>
        </authorList>
    </citation>
    <scope>NUCLEOTIDE SEQUENCE [LARGE SCALE GENOMIC DNA]</scope>
    <source>
        <strain evidence="2 3">MA7-20</strain>
    </source>
</reference>
<protein>
    <submittedName>
        <fullName evidence="2">RidA family protein</fullName>
    </submittedName>
</protein>
<dbReference type="GO" id="GO:0005829">
    <property type="term" value="C:cytosol"/>
    <property type="evidence" value="ECO:0007669"/>
    <property type="project" value="TreeGrafter"/>
</dbReference>
<organism evidence="2 3">
    <name type="scientific">Roseitalea porphyridii</name>
    <dbReference type="NCBI Taxonomy" id="1852022"/>
    <lineage>
        <taxon>Bacteria</taxon>
        <taxon>Pseudomonadati</taxon>
        <taxon>Pseudomonadota</taxon>
        <taxon>Alphaproteobacteria</taxon>
        <taxon>Hyphomicrobiales</taxon>
        <taxon>Ahrensiaceae</taxon>
        <taxon>Roseitalea</taxon>
    </lineage>
</organism>
<dbReference type="GO" id="GO:0019239">
    <property type="term" value="F:deaminase activity"/>
    <property type="evidence" value="ECO:0007669"/>
    <property type="project" value="TreeGrafter"/>
</dbReference>
<evidence type="ECO:0000313" key="3">
    <source>
        <dbReference type="Proteomes" id="UP000293719"/>
    </source>
</evidence>
<evidence type="ECO:0000256" key="1">
    <source>
        <dbReference type="ARBA" id="ARBA00010552"/>
    </source>
</evidence>
<keyword evidence="3" id="KW-1185">Reference proteome</keyword>
<dbReference type="Proteomes" id="UP000293719">
    <property type="component" value="Chromosome"/>
</dbReference>
<dbReference type="InterPro" id="IPR006175">
    <property type="entry name" value="YjgF/YER057c/UK114"/>
</dbReference>
<dbReference type="KEGG" id="rpod:E0E05_09060"/>
<gene>
    <name evidence="2" type="ORF">E0E05_09060</name>
</gene>
<dbReference type="CDD" id="cd00448">
    <property type="entry name" value="YjgF_YER057c_UK114_family"/>
    <property type="match status" value="1"/>
</dbReference>
<dbReference type="Gene3D" id="3.30.1330.40">
    <property type="entry name" value="RutC-like"/>
    <property type="match status" value="1"/>
</dbReference>
<comment type="similarity">
    <text evidence="1">Belongs to the RutC family.</text>
</comment>
<name>A0A4P6V6E5_9HYPH</name>
<proteinExistence type="inferred from homology"/>
<dbReference type="AlphaFoldDB" id="A0A4P6V6E5"/>
<evidence type="ECO:0000313" key="2">
    <source>
        <dbReference type="EMBL" id="QBK32334.1"/>
    </source>
</evidence>
<dbReference type="PANTHER" id="PTHR11803">
    <property type="entry name" value="2-IMINOBUTANOATE/2-IMINOPROPANOATE DEAMINASE RIDA"/>
    <property type="match status" value="1"/>
</dbReference>
<dbReference type="PANTHER" id="PTHR11803:SF58">
    <property type="entry name" value="PROTEIN HMF1-RELATED"/>
    <property type="match status" value="1"/>
</dbReference>
<sequence>MIKHHTDPSMPHSHLPFSPAVQVGNLLFVSGQASVDPTGQIVDDDFEGEMRRAVGNLEAILKHCGSGLDRVVKTQNYLADPKYRDQYNLLYPQLFRQPFPARTTVTKGLSGTLKYEIDCIAVVGEQ</sequence>
<dbReference type="OrthoDB" id="9808943at2"/>
<dbReference type="Pfam" id="PF01042">
    <property type="entry name" value="Ribonuc_L-PSP"/>
    <property type="match status" value="1"/>
</dbReference>
<dbReference type="SUPFAM" id="SSF55298">
    <property type="entry name" value="YjgF-like"/>
    <property type="match status" value="1"/>
</dbReference>
<dbReference type="EMBL" id="CP036532">
    <property type="protein sequence ID" value="QBK32334.1"/>
    <property type="molecule type" value="Genomic_DNA"/>
</dbReference>